<evidence type="ECO:0000313" key="2">
    <source>
        <dbReference type="EMBL" id="QLY40575.1"/>
    </source>
</evidence>
<dbReference type="NCBIfam" id="TIGR00762">
    <property type="entry name" value="DegV"/>
    <property type="match status" value="1"/>
</dbReference>
<dbReference type="InterPro" id="IPR050270">
    <property type="entry name" value="DegV_domain_contain"/>
</dbReference>
<evidence type="ECO:0000256" key="1">
    <source>
        <dbReference type="ARBA" id="ARBA00023121"/>
    </source>
</evidence>
<name>A0A7L6N6F0_9MOLU</name>
<dbReference type="Proteomes" id="UP000512167">
    <property type="component" value="Chromosome"/>
</dbReference>
<dbReference type="PANTHER" id="PTHR33434">
    <property type="entry name" value="DEGV DOMAIN-CONTAINING PROTEIN DR_1986-RELATED"/>
    <property type="match status" value="1"/>
</dbReference>
<keyword evidence="3" id="KW-1185">Reference proteome</keyword>
<protein>
    <submittedName>
        <fullName evidence="2">DegV family protein</fullName>
    </submittedName>
</protein>
<sequence length="282" mass="32311">MEKIGLLIDSTSHTSEDLQTYDFIKTVNLKVVIDDEEYLEKDLSKEQMENFIEGNHKMLTSQPAPTDFIDAYKEFKAEGYTHVLVVVLSDKLSGTFQAALLSKNLLEDDLEVSIHSPQVASYGVANGLRILAKDIQEGITFEDLLKRYYQVFEHGFVSFTLSNLKHLFKGGRLSRVQALIGTVLRIKPIVEMIDGKLKMVRKERTNIACQDFFMEKVDEYAQKFEHVYIDIIHLNNEKWAESIKNVVEEKYPNIHIHLTDYVSPVFYVHLGNKGFGIALIGF</sequence>
<dbReference type="GO" id="GO:0008289">
    <property type="term" value="F:lipid binding"/>
    <property type="evidence" value="ECO:0007669"/>
    <property type="project" value="UniProtKB-KW"/>
</dbReference>
<proteinExistence type="predicted"/>
<dbReference type="RefSeq" id="WP_312031419.1">
    <property type="nucleotide sequence ID" value="NZ_CP051151.1"/>
</dbReference>
<reference evidence="2 3" key="1">
    <citation type="submission" date="2020-04" db="EMBL/GenBank/DDBJ databases">
        <authorList>
            <person name="Zheng R.K."/>
            <person name="Sun C.M."/>
        </authorList>
    </citation>
    <scope>NUCLEOTIDE SEQUENCE [LARGE SCALE GENOMIC DNA]</scope>
    <source>
        <strain evidence="3">zrk29</strain>
    </source>
</reference>
<dbReference type="SUPFAM" id="SSF82549">
    <property type="entry name" value="DAK1/DegV-like"/>
    <property type="match status" value="1"/>
</dbReference>
<dbReference type="Gene3D" id="3.30.1180.10">
    <property type="match status" value="1"/>
</dbReference>
<gene>
    <name evidence="2" type="ORF">HF295_06825</name>
</gene>
<dbReference type="InterPro" id="IPR003797">
    <property type="entry name" value="DegV"/>
</dbReference>
<dbReference type="PROSITE" id="PS51482">
    <property type="entry name" value="DEGV"/>
    <property type="match status" value="1"/>
</dbReference>
<dbReference type="InterPro" id="IPR043168">
    <property type="entry name" value="DegV_C"/>
</dbReference>
<dbReference type="KEGG" id="tbk:HF295_06825"/>
<accession>A0A7L6N6F0</accession>
<keyword evidence="1" id="KW-0446">Lipid-binding</keyword>
<dbReference type="Pfam" id="PF02645">
    <property type="entry name" value="DegV"/>
    <property type="match status" value="1"/>
</dbReference>
<organism evidence="2 3">
    <name type="scientific">Hujiaoplasma nucleasis</name>
    <dbReference type="NCBI Taxonomy" id="2725268"/>
    <lineage>
        <taxon>Bacteria</taxon>
        <taxon>Bacillati</taxon>
        <taxon>Mycoplasmatota</taxon>
        <taxon>Mollicutes</taxon>
        <taxon>Candidatus Izemoplasmatales</taxon>
        <taxon>Hujiaoplasmataceae</taxon>
        <taxon>Hujiaoplasma</taxon>
    </lineage>
</organism>
<dbReference type="AlphaFoldDB" id="A0A7L6N6F0"/>
<dbReference type="EMBL" id="CP051151">
    <property type="protein sequence ID" value="QLY40575.1"/>
    <property type="molecule type" value="Genomic_DNA"/>
</dbReference>
<dbReference type="PANTHER" id="PTHR33434:SF2">
    <property type="entry name" value="FATTY ACID-BINDING PROTEIN TM_1468"/>
    <property type="match status" value="1"/>
</dbReference>
<dbReference type="Gene3D" id="3.40.50.10170">
    <property type="match status" value="1"/>
</dbReference>
<evidence type="ECO:0000313" key="3">
    <source>
        <dbReference type="Proteomes" id="UP000512167"/>
    </source>
</evidence>